<evidence type="ECO:0000313" key="1">
    <source>
        <dbReference type="EMBL" id="CCF84420.1"/>
    </source>
</evidence>
<dbReference type="AlphaFoldDB" id="I4EIA8"/>
<comment type="caution">
    <text evidence="1">The sequence shown here is derived from an EMBL/GenBank/DDBJ whole genome shotgun (WGS) entry which is preliminary data.</text>
</comment>
<gene>
    <name evidence="1" type="ORF">NITHO_3400004</name>
</gene>
<reference evidence="1 2" key="1">
    <citation type="journal article" date="2012" name="ISME J.">
        <title>Nitrification expanded: discovery, physiology and genomics of a nitrite-oxidizing bacterium from the phylum Chloroflexi.</title>
        <authorList>
            <person name="Sorokin D.Y."/>
            <person name="Lucker S."/>
            <person name="Vejmelkova D."/>
            <person name="Kostrikina N.A."/>
            <person name="Kleerebezem R."/>
            <person name="Rijpstra W.I."/>
            <person name="Damste J.S."/>
            <person name="Le Paslier D."/>
            <person name="Muyzer G."/>
            <person name="Wagner M."/>
            <person name="van Loosdrecht M.C."/>
            <person name="Daims H."/>
        </authorList>
    </citation>
    <scope>NUCLEOTIDE SEQUENCE [LARGE SCALE GENOMIC DNA]</scope>
    <source>
        <strain evidence="2">none</strain>
    </source>
</reference>
<protein>
    <submittedName>
        <fullName evidence="1">Uncharacterized protein</fullName>
    </submittedName>
</protein>
<dbReference type="Proteomes" id="UP000004221">
    <property type="component" value="Unassembled WGS sequence"/>
</dbReference>
<evidence type="ECO:0000313" key="2">
    <source>
        <dbReference type="Proteomes" id="UP000004221"/>
    </source>
</evidence>
<sequence>MPIDLLSVRPPTGMAPKATLFGHRGTLGCSRAGIQQARTLGLLIRGARRTRRARYWRRAHWLDLNDRGLALGSQLSAEPVPVPFPGLAGALKSRLNYSGLM</sequence>
<name>I4EIA8_9BACT</name>
<proteinExistence type="predicted"/>
<organism evidence="1 2">
    <name type="scientific">Nitrolancea hollandica Lb</name>
    <dbReference type="NCBI Taxonomy" id="1129897"/>
    <lineage>
        <taxon>Bacteria</taxon>
        <taxon>Pseudomonadati</taxon>
        <taxon>Thermomicrobiota</taxon>
        <taxon>Thermomicrobia</taxon>
        <taxon>Sphaerobacterales</taxon>
        <taxon>Sphaerobacterineae</taxon>
        <taxon>Sphaerobacteraceae</taxon>
        <taxon>Nitrolancea</taxon>
    </lineage>
</organism>
<keyword evidence="2" id="KW-1185">Reference proteome</keyword>
<dbReference type="EMBL" id="CAGS01000269">
    <property type="protein sequence ID" value="CCF84420.1"/>
    <property type="molecule type" value="Genomic_DNA"/>
</dbReference>
<accession>I4EIA8</accession>